<dbReference type="InterPro" id="IPR036282">
    <property type="entry name" value="Glutathione-S-Trfase_C_sf"/>
</dbReference>
<dbReference type="Pfam" id="PF13417">
    <property type="entry name" value="GST_N_3"/>
    <property type="match status" value="1"/>
</dbReference>
<feature type="domain" description="GST C-terminal" evidence="3">
    <location>
        <begin position="90"/>
        <end position="219"/>
    </location>
</feature>
<dbReference type="PANTHER" id="PTHR44051:SF9">
    <property type="entry name" value="GLUTATHIONE S-TRANSFERASE 1"/>
    <property type="match status" value="1"/>
</dbReference>
<evidence type="ECO:0000256" key="1">
    <source>
        <dbReference type="ARBA" id="ARBA00007409"/>
    </source>
</evidence>
<feature type="domain" description="GST N-terminal" evidence="2">
    <location>
        <begin position="2"/>
        <end position="83"/>
    </location>
</feature>
<proteinExistence type="inferred from homology"/>
<accession>A0A8H3EIU8</accession>
<evidence type="ECO:0000259" key="3">
    <source>
        <dbReference type="PROSITE" id="PS50405"/>
    </source>
</evidence>
<organism evidence="4 5">
    <name type="scientific">Gomphillus americanus</name>
    <dbReference type="NCBI Taxonomy" id="1940652"/>
    <lineage>
        <taxon>Eukaryota</taxon>
        <taxon>Fungi</taxon>
        <taxon>Dikarya</taxon>
        <taxon>Ascomycota</taxon>
        <taxon>Pezizomycotina</taxon>
        <taxon>Lecanoromycetes</taxon>
        <taxon>OSLEUM clade</taxon>
        <taxon>Ostropomycetidae</taxon>
        <taxon>Ostropales</taxon>
        <taxon>Graphidaceae</taxon>
        <taxon>Gomphilloideae</taxon>
        <taxon>Gomphillus</taxon>
    </lineage>
</organism>
<dbReference type="SUPFAM" id="SSF47616">
    <property type="entry name" value="GST C-terminal domain-like"/>
    <property type="match status" value="1"/>
</dbReference>
<keyword evidence="5" id="KW-1185">Reference proteome</keyword>
<evidence type="ECO:0000313" key="4">
    <source>
        <dbReference type="EMBL" id="CAF9906405.1"/>
    </source>
</evidence>
<dbReference type="SUPFAM" id="SSF52833">
    <property type="entry name" value="Thioredoxin-like"/>
    <property type="match status" value="1"/>
</dbReference>
<protein>
    <recommendedName>
        <fullName evidence="6">Glutathione S-transferase</fullName>
    </recommendedName>
</protein>
<name>A0A8H3EIU8_9LECA</name>
<evidence type="ECO:0000313" key="5">
    <source>
        <dbReference type="Proteomes" id="UP000664169"/>
    </source>
</evidence>
<dbReference type="Gene3D" id="3.40.30.10">
    <property type="entry name" value="Glutaredoxin"/>
    <property type="match status" value="1"/>
</dbReference>
<dbReference type="EMBL" id="CAJPDQ010000003">
    <property type="protein sequence ID" value="CAF9906405.1"/>
    <property type="molecule type" value="Genomic_DNA"/>
</dbReference>
<dbReference type="AlphaFoldDB" id="A0A8H3EIU8"/>
<comment type="caution">
    <text evidence="4">The sequence shown here is derived from an EMBL/GenBank/DDBJ whole genome shotgun (WGS) entry which is preliminary data.</text>
</comment>
<dbReference type="InterPro" id="IPR010987">
    <property type="entry name" value="Glutathione-S-Trfase_C-like"/>
</dbReference>
<evidence type="ECO:0000259" key="2">
    <source>
        <dbReference type="PROSITE" id="PS50404"/>
    </source>
</evidence>
<dbReference type="OrthoDB" id="2309723at2759"/>
<comment type="similarity">
    <text evidence="1">Belongs to the GST superfamily.</text>
</comment>
<dbReference type="InterPro" id="IPR040079">
    <property type="entry name" value="Glutathione_S-Trfase"/>
</dbReference>
<dbReference type="Gene3D" id="1.20.1050.10">
    <property type="match status" value="1"/>
</dbReference>
<reference evidence="4" key="1">
    <citation type="submission" date="2021-03" db="EMBL/GenBank/DDBJ databases">
        <authorList>
            <person name="Tagirdzhanova G."/>
        </authorList>
    </citation>
    <scope>NUCLEOTIDE SEQUENCE</scope>
</reference>
<dbReference type="InterPro" id="IPR004045">
    <property type="entry name" value="Glutathione_S-Trfase_N"/>
</dbReference>
<dbReference type="Pfam" id="PF14497">
    <property type="entry name" value="GST_C_3"/>
    <property type="match status" value="1"/>
</dbReference>
<gene>
    <name evidence="4" type="ORF">GOMPHAMPRED_004694</name>
</gene>
<dbReference type="InterPro" id="IPR004046">
    <property type="entry name" value="GST_C"/>
</dbReference>
<dbReference type="PROSITE" id="PS50404">
    <property type="entry name" value="GST_NTER"/>
    <property type="match status" value="1"/>
</dbReference>
<dbReference type="Proteomes" id="UP000664169">
    <property type="component" value="Unassembled WGS sequence"/>
</dbReference>
<dbReference type="InterPro" id="IPR036249">
    <property type="entry name" value="Thioredoxin-like_sf"/>
</dbReference>
<dbReference type="PROSITE" id="PS50405">
    <property type="entry name" value="GST_CTER"/>
    <property type="match status" value="1"/>
</dbReference>
<dbReference type="PANTHER" id="PTHR44051">
    <property type="entry name" value="GLUTATHIONE S-TRANSFERASE-RELATED"/>
    <property type="match status" value="1"/>
</dbReference>
<dbReference type="CDD" id="cd03046">
    <property type="entry name" value="GST_N_GTT1_like"/>
    <property type="match status" value="1"/>
</dbReference>
<sequence length="219" mass="24793">MAPKIKLYFLQASRSIRVSWLLEALDLEYDVIFSPRVNKVAPAEFKEKVGGLGKSPTLIDGDLTITESGNIIEYLCDTYDKGHKYLPASGDPKRYQVLQWVHASEGIFMTHALAITYARWFQKDGSVETTEEGIKGNVLKDMDYLQDCLEKNGGNWLCGKNLSVADMMLHFSVTFILARELGTKGRQWSLVNHWIEDCEKEESYKKAVEKTGYDLSQPG</sequence>
<dbReference type="SFLD" id="SFLDS00019">
    <property type="entry name" value="Glutathione_Transferase_(cytos"/>
    <property type="match status" value="1"/>
</dbReference>
<evidence type="ECO:0008006" key="6">
    <source>
        <dbReference type="Google" id="ProtNLM"/>
    </source>
</evidence>
<dbReference type="SFLD" id="SFLDG00358">
    <property type="entry name" value="Main_(cytGST)"/>
    <property type="match status" value="1"/>
</dbReference>